<protein>
    <submittedName>
        <fullName evidence="1">Uncharacterized protein</fullName>
    </submittedName>
</protein>
<evidence type="ECO:0000313" key="2">
    <source>
        <dbReference type="Proteomes" id="UP000276133"/>
    </source>
</evidence>
<reference evidence="1 2" key="1">
    <citation type="journal article" date="2018" name="Sci. Rep.">
        <title>Genomic signatures of local adaptation to the degree of environmental predictability in rotifers.</title>
        <authorList>
            <person name="Franch-Gras L."/>
            <person name="Hahn C."/>
            <person name="Garcia-Roger E.M."/>
            <person name="Carmona M.J."/>
            <person name="Serra M."/>
            <person name="Gomez A."/>
        </authorList>
    </citation>
    <scope>NUCLEOTIDE SEQUENCE [LARGE SCALE GENOMIC DNA]</scope>
    <source>
        <strain evidence="1">HYR1</strain>
    </source>
</reference>
<organism evidence="1 2">
    <name type="scientific">Brachionus plicatilis</name>
    <name type="common">Marine rotifer</name>
    <name type="synonym">Brachionus muelleri</name>
    <dbReference type="NCBI Taxonomy" id="10195"/>
    <lineage>
        <taxon>Eukaryota</taxon>
        <taxon>Metazoa</taxon>
        <taxon>Spiralia</taxon>
        <taxon>Gnathifera</taxon>
        <taxon>Rotifera</taxon>
        <taxon>Eurotatoria</taxon>
        <taxon>Monogononta</taxon>
        <taxon>Pseudotrocha</taxon>
        <taxon>Ploima</taxon>
        <taxon>Brachionidae</taxon>
        <taxon>Brachionus</taxon>
    </lineage>
</organism>
<dbReference type="EMBL" id="REGN01001971">
    <property type="protein sequence ID" value="RNA31202.1"/>
    <property type="molecule type" value="Genomic_DNA"/>
</dbReference>
<accession>A0A3M7S630</accession>
<dbReference type="AlphaFoldDB" id="A0A3M7S630"/>
<comment type="caution">
    <text evidence="1">The sequence shown here is derived from an EMBL/GenBank/DDBJ whole genome shotgun (WGS) entry which is preliminary data.</text>
</comment>
<dbReference type="Proteomes" id="UP000276133">
    <property type="component" value="Unassembled WGS sequence"/>
</dbReference>
<evidence type="ECO:0000313" key="1">
    <source>
        <dbReference type="EMBL" id="RNA31202.1"/>
    </source>
</evidence>
<name>A0A3M7S630_BRAPC</name>
<sequence length="143" mass="17225">MMYTLIVPLQIRTKNNILATYHSCRKFFSIQKLFIYFNRINRLKMFMKNLNQNLNSFHKFNPFLWKIVSYRLKRLFLDNNNFKTEKTFSKMDNLGYFGMNFDEKCDFCNLDSNLDLNTILFMKKLTTKKKFELIHVGTGMGLI</sequence>
<proteinExistence type="predicted"/>
<keyword evidence="2" id="KW-1185">Reference proteome</keyword>
<gene>
    <name evidence="1" type="ORF">BpHYR1_001082</name>
</gene>